<name>A0A1H0WS04_9BURK</name>
<evidence type="ECO:0000313" key="3">
    <source>
        <dbReference type="Proteomes" id="UP000199317"/>
    </source>
</evidence>
<protein>
    <submittedName>
        <fullName evidence="2">ABC-2 type transport system permease protein</fullName>
    </submittedName>
</protein>
<evidence type="ECO:0000313" key="2">
    <source>
        <dbReference type="EMBL" id="SDP93016.1"/>
    </source>
</evidence>
<dbReference type="Proteomes" id="UP000199317">
    <property type="component" value="Unassembled WGS sequence"/>
</dbReference>
<sequence>MTPRPPGSAALFRRLALASLGGQARYPASALMLTVGQGLVTAIEAMAVWALFHRFGDVQGWRIGEVAVFYGLVNCMFAIADALGRGFDTLGTQFLRTGAFDRLLLRPRPVWLQLMAHDVRISRAGRLLQGLAVLAFGTVHAEVAWTAQTVALAVFAVAGGVALFLGILVLQGAVSFWTTESLEVANVLTYGGVEAAQYPLALYARWLQRLLTFAVPLACVAYYPVLPILGRADPLGAPAWVGWISPLAGFAFLAAAFGVWRVGLRHHASTGS</sequence>
<dbReference type="EMBL" id="FNJL01000048">
    <property type="protein sequence ID" value="SDP93016.1"/>
    <property type="molecule type" value="Genomic_DNA"/>
</dbReference>
<dbReference type="RefSeq" id="WP_092840001.1">
    <property type="nucleotide sequence ID" value="NZ_FNJL01000048.1"/>
</dbReference>
<organism evidence="2 3">
    <name type="scientific">Paracidovorax cattleyae</name>
    <dbReference type="NCBI Taxonomy" id="80868"/>
    <lineage>
        <taxon>Bacteria</taxon>
        <taxon>Pseudomonadati</taxon>
        <taxon>Pseudomonadota</taxon>
        <taxon>Betaproteobacteria</taxon>
        <taxon>Burkholderiales</taxon>
        <taxon>Comamonadaceae</taxon>
        <taxon>Paracidovorax</taxon>
    </lineage>
</organism>
<gene>
    <name evidence="2" type="ORF">SAMN04489708_14811</name>
</gene>
<dbReference type="PANTHER" id="PTHR36833:SF1">
    <property type="entry name" value="INTEGRAL MEMBRANE TRANSPORT PROTEIN"/>
    <property type="match status" value="1"/>
</dbReference>
<keyword evidence="1" id="KW-1133">Transmembrane helix</keyword>
<reference evidence="3" key="1">
    <citation type="submission" date="2016-10" db="EMBL/GenBank/DDBJ databases">
        <authorList>
            <person name="Varghese N."/>
            <person name="Submissions S."/>
        </authorList>
    </citation>
    <scope>NUCLEOTIDE SEQUENCE [LARGE SCALE GENOMIC DNA]</scope>
    <source>
        <strain evidence="3">DSM 17101</strain>
    </source>
</reference>
<dbReference type="Pfam" id="PF06182">
    <property type="entry name" value="ABC2_membrane_6"/>
    <property type="match status" value="1"/>
</dbReference>
<keyword evidence="1" id="KW-0812">Transmembrane</keyword>
<feature type="transmembrane region" description="Helical" evidence="1">
    <location>
        <begin position="240"/>
        <end position="260"/>
    </location>
</feature>
<proteinExistence type="predicted"/>
<dbReference type="AlphaFoldDB" id="A0A1H0WS04"/>
<feature type="transmembrane region" description="Helical" evidence="1">
    <location>
        <begin position="30"/>
        <end position="52"/>
    </location>
</feature>
<evidence type="ECO:0000256" key="1">
    <source>
        <dbReference type="SAM" id="Phobius"/>
    </source>
</evidence>
<dbReference type="OrthoDB" id="9788195at2"/>
<keyword evidence="3" id="KW-1185">Reference proteome</keyword>
<keyword evidence="1" id="KW-0472">Membrane</keyword>
<feature type="transmembrane region" description="Helical" evidence="1">
    <location>
        <begin position="210"/>
        <end position="228"/>
    </location>
</feature>
<dbReference type="InterPro" id="IPR010390">
    <property type="entry name" value="ABC-2_transporter-like"/>
</dbReference>
<accession>A0A1H0WS04</accession>
<feature type="transmembrane region" description="Helical" evidence="1">
    <location>
        <begin position="151"/>
        <end position="170"/>
    </location>
</feature>
<dbReference type="PANTHER" id="PTHR36833">
    <property type="entry name" value="SLR0610 PROTEIN-RELATED"/>
    <property type="match status" value="1"/>
</dbReference>